<evidence type="ECO:0000313" key="7">
    <source>
        <dbReference type="EMBL" id="ATL48115.1"/>
    </source>
</evidence>
<keyword evidence="4" id="KW-0732">Signal</keyword>
<dbReference type="InterPro" id="IPR012910">
    <property type="entry name" value="Plug_dom"/>
</dbReference>
<feature type="signal peptide" evidence="4">
    <location>
        <begin position="1"/>
        <end position="20"/>
    </location>
</feature>
<reference evidence="7 8" key="1">
    <citation type="submission" date="2017-10" db="EMBL/GenBank/DDBJ databases">
        <title>Paenichitinophaga pekingensis gen. nov., sp. nov., isolated from activated sludge.</title>
        <authorList>
            <person name="Jin D."/>
            <person name="Kong X."/>
            <person name="Deng Y."/>
            <person name="Bai Z."/>
        </authorList>
    </citation>
    <scope>NUCLEOTIDE SEQUENCE [LARGE SCALE GENOMIC DNA]</scope>
    <source>
        <strain evidence="7 8">13</strain>
    </source>
</reference>
<comment type="subcellular location">
    <subcellularLocation>
        <location evidence="1">Cell outer membrane</location>
    </subcellularLocation>
</comment>
<keyword evidence="3" id="KW-0998">Cell outer membrane</keyword>
<dbReference type="SUPFAM" id="SSF56935">
    <property type="entry name" value="Porins"/>
    <property type="match status" value="1"/>
</dbReference>
<dbReference type="GO" id="GO:0009279">
    <property type="term" value="C:cell outer membrane"/>
    <property type="evidence" value="ECO:0007669"/>
    <property type="project" value="UniProtKB-SubCell"/>
</dbReference>
<dbReference type="RefSeq" id="WP_098194492.1">
    <property type="nucleotide sequence ID" value="NZ_CP023777.1"/>
</dbReference>
<dbReference type="InterPro" id="IPR037066">
    <property type="entry name" value="Plug_dom_sf"/>
</dbReference>
<keyword evidence="7" id="KW-0675">Receptor</keyword>
<dbReference type="InterPro" id="IPR036942">
    <property type="entry name" value="Beta-barrel_TonB_sf"/>
</dbReference>
<organism evidence="7 8">
    <name type="scientific">Chitinophaga caeni</name>
    <dbReference type="NCBI Taxonomy" id="2029983"/>
    <lineage>
        <taxon>Bacteria</taxon>
        <taxon>Pseudomonadati</taxon>
        <taxon>Bacteroidota</taxon>
        <taxon>Chitinophagia</taxon>
        <taxon>Chitinophagales</taxon>
        <taxon>Chitinophagaceae</taxon>
        <taxon>Chitinophaga</taxon>
    </lineage>
</organism>
<dbReference type="OrthoDB" id="905812at2"/>
<evidence type="ECO:0000313" key="8">
    <source>
        <dbReference type="Proteomes" id="UP000220133"/>
    </source>
</evidence>
<dbReference type="KEGG" id="cbae:COR50_13610"/>
<feature type="chain" id="PRO_5012268159" evidence="4">
    <location>
        <begin position="21"/>
        <end position="843"/>
    </location>
</feature>
<dbReference type="AlphaFoldDB" id="A0A291QW02"/>
<dbReference type="Pfam" id="PF07715">
    <property type="entry name" value="Plug"/>
    <property type="match status" value="1"/>
</dbReference>
<dbReference type="Pfam" id="PF14905">
    <property type="entry name" value="OMP_b-brl_3"/>
    <property type="match status" value="1"/>
</dbReference>
<dbReference type="Gene3D" id="2.40.170.20">
    <property type="entry name" value="TonB-dependent receptor, beta-barrel domain"/>
    <property type="match status" value="1"/>
</dbReference>
<proteinExistence type="predicted"/>
<dbReference type="InterPro" id="IPR041700">
    <property type="entry name" value="OMP_b-brl_3"/>
</dbReference>
<evidence type="ECO:0000259" key="5">
    <source>
        <dbReference type="Pfam" id="PF07715"/>
    </source>
</evidence>
<gene>
    <name evidence="7" type="ORF">COR50_13610</name>
</gene>
<dbReference type="Gene3D" id="2.170.130.10">
    <property type="entry name" value="TonB-dependent receptor, plug domain"/>
    <property type="match status" value="1"/>
</dbReference>
<dbReference type="InterPro" id="IPR008969">
    <property type="entry name" value="CarboxyPept-like_regulatory"/>
</dbReference>
<dbReference type="Gene3D" id="2.60.40.1120">
    <property type="entry name" value="Carboxypeptidase-like, regulatory domain"/>
    <property type="match status" value="1"/>
</dbReference>
<dbReference type="PANTHER" id="PTHR40980">
    <property type="entry name" value="PLUG DOMAIN-CONTAINING PROTEIN"/>
    <property type="match status" value="1"/>
</dbReference>
<name>A0A291QW02_9BACT</name>
<keyword evidence="8" id="KW-1185">Reference proteome</keyword>
<evidence type="ECO:0000256" key="4">
    <source>
        <dbReference type="SAM" id="SignalP"/>
    </source>
</evidence>
<sequence>MKLSYNILAILLLFQLQVFAQAPQGKRPGGMPGGMPGGNMPQIGRVYGKLLDASTGKPIEYASVALLKQQDSSLITGMLTQGNGDFNFEKLPFGPMIARINFMGYITIYKKVTVTPRATDQDLGNIKMKPNVKELAAVEVTGQKSDFQLGIDKKIFNVDRNLSSVGGTATDVLKNVPAVNVDIDGNVKVRNASPTIFVDGRPSTLTLDQIPADAIESVELITNPSAKYDAEGMSGILNIVLKKNKKAGVNGMIQGGIATGEKYNGSGNINIRQGKVNFFANYSINANRNWGRGETNTTYFQPGKDTSYQDQSSNSISKGSFQFGRAGLDYFIDNRNTISLSQNIVAGNFKNTEDLRTVSSNYNKDPLMENLRNSISEFEFRNYTTQLGWKHTYAKPKKEWTADFSLSKSNNSRDGDIYTDYLDGAGNTTLPSSFQYQRTKGSSTFGSLQTDFVNPVSENGKLEFGLKGTYRDYSSDYKVFDRDNDSGEDIYNDRLSSAYKYNEQIYAGYVNFSNSIGNFGYQAGLRAEQYIYAGESAGVKYKPTKAVPGLYPSVYLSQRLKNEQELQLNYSRRVNRPNFFQLIPYRDFTDPYNQREGNPNLKPEYTNSFEFSYMKTWKQHNFLASVYFRNTNNMISTYTEPIQGDSMLTRFVNANRSNSYGAELTLKNQLFKIWSLTTNVNLFQTDLSINTNNEQSQNSGFSWLAKINSEVKLPWNFTFQQNYQYQADAIALPSSGGGGRGYMMIPTSTQGTIKGYHTLDLSIKKDFLKNKALSVTLTWSDVFDTREFGMDLATASYKQSSYRKRESEIGRLNISYRFGKMDMQLFKRKSNKGENGMGDIQAF</sequence>
<dbReference type="Proteomes" id="UP000220133">
    <property type="component" value="Chromosome"/>
</dbReference>
<evidence type="ECO:0000256" key="2">
    <source>
        <dbReference type="ARBA" id="ARBA00023136"/>
    </source>
</evidence>
<keyword evidence="2" id="KW-0472">Membrane</keyword>
<dbReference type="PANTHER" id="PTHR40980:SF4">
    <property type="entry name" value="TONB-DEPENDENT RECEPTOR-LIKE BETA-BARREL DOMAIN-CONTAINING PROTEIN"/>
    <property type="match status" value="1"/>
</dbReference>
<evidence type="ECO:0000256" key="3">
    <source>
        <dbReference type="ARBA" id="ARBA00023237"/>
    </source>
</evidence>
<evidence type="ECO:0000256" key="1">
    <source>
        <dbReference type="ARBA" id="ARBA00004442"/>
    </source>
</evidence>
<dbReference type="EMBL" id="CP023777">
    <property type="protein sequence ID" value="ATL48115.1"/>
    <property type="molecule type" value="Genomic_DNA"/>
</dbReference>
<dbReference type="Pfam" id="PF13620">
    <property type="entry name" value="CarboxypepD_reg"/>
    <property type="match status" value="1"/>
</dbReference>
<evidence type="ECO:0000259" key="6">
    <source>
        <dbReference type="Pfam" id="PF14905"/>
    </source>
</evidence>
<feature type="domain" description="Outer membrane protein beta-barrel" evidence="6">
    <location>
        <begin position="391"/>
        <end position="816"/>
    </location>
</feature>
<feature type="domain" description="TonB-dependent receptor plug" evidence="5">
    <location>
        <begin position="168"/>
        <end position="236"/>
    </location>
</feature>
<accession>A0A291QW02</accession>
<dbReference type="SUPFAM" id="SSF49464">
    <property type="entry name" value="Carboxypeptidase regulatory domain-like"/>
    <property type="match status" value="1"/>
</dbReference>
<protein>
    <submittedName>
        <fullName evidence="7">TonB-dependent receptor</fullName>
    </submittedName>
</protein>